<evidence type="ECO:0000259" key="1">
    <source>
        <dbReference type="Pfam" id="PF14905"/>
    </source>
</evidence>
<accession>A0AAE7D7Y9</accession>
<dbReference type="SUPFAM" id="SSF56935">
    <property type="entry name" value="Porins"/>
    <property type="match status" value="1"/>
</dbReference>
<dbReference type="KEGG" id="coy:HF329_13065"/>
<dbReference type="InterPro" id="IPR041700">
    <property type="entry name" value="OMP_b-brl_3"/>
</dbReference>
<dbReference type="Proteomes" id="UP000502421">
    <property type="component" value="Chromosome"/>
</dbReference>
<feature type="domain" description="Outer membrane protein beta-barrel" evidence="1">
    <location>
        <begin position="449"/>
        <end position="904"/>
    </location>
</feature>
<dbReference type="EMBL" id="CP051205">
    <property type="protein sequence ID" value="QJB32204.1"/>
    <property type="molecule type" value="Genomic_DNA"/>
</dbReference>
<reference evidence="3" key="1">
    <citation type="submission" date="2020-04" db="EMBL/GenBank/DDBJ databases">
        <authorList>
            <person name="Kittiwongwattana C."/>
        </authorList>
    </citation>
    <scope>NUCLEOTIDE SEQUENCE [LARGE SCALE GENOMIC DNA]</scope>
    <source>
        <strain evidence="3">1310</strain>
    </source>
</reference>
<dbReference type="Pfam" id="PF13620">
    <property type="entry name" value="CarboxypepD_reg"/>
    <property type="match status" value="1"/>
</dbReference>
<proteinExistence type="predicted"/>
<sequence>MIKKTTAFIILICCMTGVCLGQALIKGTVRDSIQRESMSNIAVVLLNSSDSVLEATTRTAADGSFQLKGINMGSYLLLVAAANYADYTDILKVENGQKELSLGKIYMTTKTRLLQEVVIKNARGAITIKGDTTEFVADSFHLSSGASVEELLKRLPSFQVDRHGKITAQGETVKKVLVDGEEFFGDDPTLVTKNMQASMIDKVQLYDKKSDLAIATGINDGVKEKTINLQLKEDSKKGAFGSVAVAAGLQGYFQNQAMVNMFRNKRQISAYATWANTGQISLNQQTSEKYNVKKDESVTRDSELDTWSGSYEGQGIPAVFNGGLHFSDKWNGGKQGLNANYGITDLSVEGNTRTLTQQSLPGVARYIRTEQAFKNNIFRNNADGSFDLRPDSLTTIKLTTVGGVYRKTTENRYQTATTLADSARLNDGTRALNNNMDRGNIQAGLLMTRKLGKKGRSLSLELNENYIDENNEAFLQAQNIFYRPSGDSTDTIDQRRTDVSRSLYLNGKMIYTQPLSQTMVMILNYGLSANSSKSIIHTYNHSGDGKYDRLDSALSSDYQFNQLINRGGIAFSYNSRKIHLNYGLDMGIVDLVQDNRANSMKVSRRFNNWYPNAELVYVIRLQQSVSVYYKGENSMPTIKQLQPVASFSDPLNIYAGNPDLRPSYKHVMGIRYNVYQPAGEKYLFSNFNYAFSDNQITTNVYTNDAGKNVYQYLDVAGSSNYWGYLGIGRKIEEARMHIGANANVRGSRYISYTNAVKNTLQGNMYGVELYANTYRDNLYDLNLKLGADYNTNKSSLQTSLPVNYWNFSINPEVTFTIPGGFQLHTDVNWMIRGKTQAFNDNLNVFLWNAWIGRKLIRNGSLQLRASANDLLNQNKGFSRAISDNFIVQQDYTTVQQFFLLSLNWNFSKQTGTTGQ</sequence>
<protein>
    <submittedName>
        <fullName evidence="2">TonB-dependent receptor</fullName>
    </submittedName>
</protein>
<gene>
    <name evidence="2" type="ORF">HF329_13065</name>
</gene>
<dbReference type="SUPFAM" id="SSF49478">
    <property type="entry name" value="Cna protein B-type domain"/>
    <property type="match status" value="1"/>
</dbReference>
<keyword evidence="2" id="KW-0675">Receptor</keyword>
<dbReference type="Gene3D" id="2.60.40.1120">
    <property type="entry name" value="Carboxypeptidase-like, regulatory domain"/>
    <property type="match status" value="1"/>
</dbReference>
<name>A0AAE7D7Y9_9BACT</name>
<organism evidence="2 3">
    <name type="scientific">Chitinophaga oryzae</name>
    <dbReference type="NCBI Taxonomy" id="2725414"/>
    <lineage>
        <taxon>Bacteria</taxon>
        <taxon>Pseudomonadati</taxon>
        <taxon>Bacteroidota</taxon>
        <taxon>Chitinophagia</taxon>
        <taxon>Chitinophagales</taxon>
        <taxon>Chitinophagaceae</taxon>
        <taxon>Chitinophaga</taxon>
    </lineage>
</organism>
<dbReference type="Pfam" id="PF14905">
    <property type="entry name" value="OMP_b-brl_3"/>
    <property type="match status" value="1"/>
</dbReference>
<dbReference type="AlphaFoldDB" id="A0AAE7D7Y9"/>
<evidence type="ECO:0000313" key="2">
    <source>
        <dbReference type="EMBL" id="QJB32204.1"/>
    </source>
</evidence>
<dbReference type="RefSeq" id="WP_168804454.1">
    <property type="nucleotide sequence ID" value="NZ_CP051205.1"/>
</dbReference>
<evidence type="ECO:0000313" key="3">
    <source>
        <dbReference type="Proteomes" id="UP000502421"/>
    </source>
</evidence>